<evidence type="ECO:0000259" key="7">
    <source>
        <dbReference type="Pfam" id="PF03176"/>
    </source>
</evidence>
<dbReference type="RefSeq" id="WP_348397813.1">
    <property type="nucleotide sequence ID" value="NZ_CP136600.1"/>
</dbReference>
<organism evidence="8 9">
    <name type="scientific">Thalassotalea fonticola</name>
    <dbReference type="NCBI Taxonomy" id="3065649"/>
    <lineage>
        <taxon>Bacteria</taxon>
        <taxon>Pseudomonadati</taxon>
        <taxon>Pseudomonadota</taxon>
        <taxon>Gammaproteobacteria</taxon>
        <taxon>Alteromonadales</taxon>
        <taxon>Colwelliaceae</taxon>
        <taxon>Thalassotalea</taxon>
    </lineage>
</organism>
<gene>
    <name evidence="8" type="ORF">RI844_07440</name>
</gene>
<evidence type="ECO:0000256" key="1">
    <source>
        <dbReference type="ARBA" id="ARBA00004651"/>
    </source>
</evidence>
<feature type="domain" description="Membrane transport protein MMPL" evidence="7">
    <location>
        <begin position="511"/>
        <end position="755"/>
    </location>
</feature>
<dbReference type="Proteomes" id="UP001301442">
    <property type="component" value="Chromosome"/>
</dbReference>
<evidence type="ECO:0000256" key="4">
    <source>
        <dbReference type="ARBA" id="ARBA00022989"/>
    </source>
</evidence>
<feature type="transmembrane region" description="Helical" evidence="6">
    <location>
        <begin position="656"/>
        <end position="678"/>
    </location>
</feature>
<feature type="transmembrane region" description="Helical" evidence="6">
    <location>
        <begin position="256"/>
        <end position="278"/>
    </location>
</feature>
<dbReference type="PANTHER" id="PTHR33406:SF13">
    <property type="entry name" value="MEMBRANE PROTEIN YDFJ"/>
    <property type="match status" value="1"/>
</dbReference>
<feature type="transmembrane region" description="Helical" evidence="6">
    <location>
        <begin position="705"/>
        <end position="726"/>
    </location>
</feature>
<dbReference type="PANTHER" id="PTHR33406">
    <property type="entry name" value="MEMBRANE PROTEIN MJ1562-RELATED"/>
    <property type="match status" value="1"/>
</dbReference>
<dbReference type="EMBL" id="CP136600">
    <property type="protein sequence ID" value="WOH39046.1"/>
    <property type="molecule type" value="Genomic_DNA"/>
</dbReference>
<dbReference type="InterPro" id="IPR001036">
    <property type="entry name" value="Acrflvin-R"/>
</dbReference>
<dbReference type="InterPro" id="IPR050545">
    <property type="entry name" value="Mycobact_MmpL"/>
</dbReference>
<evidence type="ECO:0000313" key="9">
    <source>
        <dbReference type="Proteomes" id="UP001301442"/>
    </source>
</evidence>
<evidence type="ECO:0000256" key="6">
    <source>
        <dbReference type="SAM" id="Phobius"/>
    </source>
</evidence>
<feature type="transmembrane region" description="Helical" evidence="6">
    <location>
        <begin position="332"/>
        <end position="354"/>
    </location>
</feature>
<evidence type="ECO:0000256" key="2">
    <source>
        <dbReference type="ARBA" id="ARBA00022475"/>
    </source>
</evidence>
<dbReference type="InterPro" id="IPR004869">
    <property type="entry name" value="MMPL_dom"/>
</dbReference>
<evidence type="ECO:0000256" key="5">
    <source>
        <dbReference type="ARBA" id="ARBA00023136"/>
    </source>
</evidence>
<feature type="transmembrane region" description="Helical" evidence="6">
    <location>
        <begin position="628"/>
        <end position="650"/>
    </location>
</feature>
<feature type="transmembrane region" description="Helical" evidence="6">
    <location>
        <begin position="732"/>
        <end position="755"/>
    </location>
</feature>
<comment type="subcellular location">
    <subcellularLocation>
        <location evidence="1">Cell membrane</location>
        <topology evidence="1">Multi-pass membrane protein</topology>
    </subcellularLocation>
</comment>
<reference evidence="8 9" key="1">
    <citation type="submission" date="2023-09" db="EMBL/GenBank/DDBJ databases">
        <authorList>
            <person name="Qi X."/>
        </authorList>
    </citation>
    <scope>NUCLEOTIDE SEQUENCE [LARGE SCALE GENOMIC DNA]</scope>
    <source>
        <strain evidence="8 9">S1-1</strain>
    </source>
</reference>
<feature type="transmembrane region" description="Helical" evidence="6">
    <location>
        <begin position="24"/>
        <end position="45"/>
    </location>
</feature>
<evidence type="ECO:0000313" key="8">
    <source>
        <dbReference type="EMBL" id="WOH39046.1"/>
    </source>
</evidence>
<accession>A0ABZ0GTE1</accession>
<dbReference type="Pfam" id="PF03176">
    <property type="entry name" value="MMPL"/>
    <property type="match status" value="2"/>
</dbReference>
<feature type="transmembrane region" description="Helical" evidence="6">
    <location>
        <begin position="415"/>
        <end position="435"/>
    </location>
</feature>
<keyword evidence="3 6" id="KW-0812">Transmembrane</keyword>
<feature type="transmembrane region" description="Helical" evidence="6">
    <location>
        <begin position="600"/>
        <end position="621"/>
    </location>
</feature>
<feature type="transmembrane region" description="Helical" evidence="6">
    <location>
        <begin position="233"/>
        <end position="251"/>
    </location>
</feature>
<feature type="domain" description="Membrane transport protein MMPL" evidence="7">
    <location>
        <begin position="155"/>
        <end position="379"/>
    </location>
</feature>
<feature type="transmembrane region" description="Helical" evidence="6">
    <location>
        <begin position="360"/>
        <end position="381"/>
    </location>
</feature>
<evidence type="ECO:0000256" key="3">
    <source>
        <dbReference type="ARBA" id="ARBA00022692"/>
    </source>
</evidence>
<dbReference type="PRINTS" id="PR00702">
    <property type="entry name" value="ACRIFLAVINRP"/>
</dbReference>
<keyword evidence="4 6" id="KW-1133">Transmembrane helix</keyword>
<name>A0ABZ0GTE1_9GAMM</name>
<keyword evidence="5 6" id="KW-0472">Membrane</keyword>
<proteinExistence type="predicted"/>
<sequence>MDFSTKVHQNYLNLQKLIGKNQRLILVPCFIIWLILSLGIFQLRYDFSFKPFFLTQSSQYQITQQFEQTFGQASGSYVTFILHNQNILQPGFILNLNELSTQITEVNGVARVLSLTTLHNLVTEPSSKQYPTLKLMPAFPVESFNEELDLQKRLQQIADNIDAYRLVLSKDKQYTLLAVKLIPPLSDLQQRQFIIENITSKINNHLPENTQVYKSGVSIVEATYAEQILIDQFIATVLTTVFVAMLVYLVLKQWRVLLIVLTPVFLVIVSCLGVMGWLNIPVTIINSVVPAVILVIGVADAIHMVLAYLRKYSLERKTDVAIEDMLFTTSPACFYTSISTAAGFFSLLMAKLIIIQNFGLVVAVAVIQLWLANQLLIPFLLRKILLQPNIIDNKFAKTTVSFMYKMANFATIQPYKVMCGTGGVIVVCLLSFNFINIEQKFNEELAQQHPIRVAQTLLEQKFTGFLGPDIRVKRVDGEHVFTHNSVNKLTTFIDAIKALEHTGTIHSIFHLLPSLNNELQYKNSIEQLRHLPSEQLNLAELINESNTVVALQIRIADIGSKQAMLYTKHIQDLAKQHLGSEFKVDIVGQWWLAQQGMNQILIDMIITLCTAFVIIIPIVIVALKEKRLVIIAIIINFLPILIPLAFMALTGIKVRIGTAVVLAIAIGIVVDNSFHLLTKLRSLAKENMPVQAQIQLMLDSAGKGVIYTTFALVAGFLSMLSNQLIAINDMGVIASVTFVAALLADILLLPALYALPQIKTNQQTISKGARC</sequence>
<protein>
    <submittedName>
        <fullName evidence="8">MMPL family transporter</fullName>
    </submittedName>
</protein>
<dbReference type="Gene3D" id="1.20.1640.10">
    <property type="entry name" value="Multidrug efflux transporter AcrB transmembrane domain"/>
    <property type="match status" value="2"/>
</dbReference>
<feature type="transmembrane region" description="Helical" evidence="6">
    <location>
        <begin position="284"/>
        <end position="309"/>
    </location>
</feature>
<dbReference type="SUPFAM" id="SSF82866">
    <property type="entry name" value="Multidrug efflux transporter AcrB transmembrane domain"/>
    <property type="match status" value="2"/>
</dbReference>
<keyword evidence="9" id="KW-1185">Reference proteome</keyword>
<keyword evidence="2" id="KW-1003">Cell membrane</keyword>